<evidence type="ECO:0000256" key="10">
    <source>
        <dbReference type="SAM" id="Phobius"/>
    </source>
</evidence>
<dbReference type="InterPro" id="IPR027417">
    <property type="entry name" value="P-loop_NTPase"/>
</dbReference>
<evidence type="ECO:0000313" key="14">
    <source>
        <dbReference type="Proteomes" id="UP000275883"/>
    </source>
</evidence>
<keyword evidence="7 13" id="KW-0067">ATP-binding</keyword>
<dbReference type="KEGG" id="mstr:EGN60_00595"/>
<dbReference type="PROSITE" id="PS50893">
    <property type="entry name" value="ABC_TRANSPORTER_2"/>
    <property type="match status" value="1"/>
</dbReference>
<dbReference type="GO" id="GO:0016887">
    <property type="term" value="F:ATP hydrolysis activity"/>
    <property type="evidence" value="ECO:0007669"/>
    <property type="project" value="InterPro"/>
</dbReference>
<keyword evidence="4" id="KW-1003">Cell membrane</keyword>
<dbReference type="Pfam" id="PF00005">
    <property type="entry name" value="ABC_tran"/>
    <property type="match status" value="1"/>
</dbReference>
<dbReference type="InterPro" id="IPR011527">
    <property type="entry name" value="ABC1_TM_dom"/>
</dbReference>
<evidence type="ECO:0000256" key="8">
    <source>
        <dbReference type="ARBA" id="ARBA00022989"/>
    </source>
</evidence>
<evidence type="ECO:0000256" key="3">
    <source>
        <dbReference type="ARBA" id="ARBA00022448"/>
    </source>
</evidence>
<keyword evidence="14" id="KW-1185">Reference proteome</keyword>
<keyword evidence="6" id="KW-0547">Nucleotide-binding</keyword>
<comment type="similarity">
    <text evidence="2">Belongs to the ABC transporter superfamily.</text>
</comment>
<dbReference type="PROSITE" id="PS00211">
    <property type="entry name" value="ABC_TRANSPORTER_1"/>
    <property type="match status" value="1"/>
</dbReference>
<comment type="subcellular location">
    <subcellularLocation>
        <location evidence="1">Cell membrane</location>
        <topology evidence="1">Multi-pass membrane protein</topology>
    </subcellularLocation>
</comment>
<dbReference type="InterPro" id="IPR036640">
    <property type="entry name" value="ABC1_TM_sf"/>
</dbReference>
<evidence type="ECO:0000256" key="6">
    <source>
        <dbReference type="ARBA" id="ARBA00022741"/>
    </source>
</evidence>
<feature type="domain" description="ABC transporter" evidence="11">
    <location>
        <begin position="362"/>
        <end position="600"/>
    </location>
</feature>
<gene>
    <name evidence="13" type="ORF">EGN60_00595</name>
</gene>
<dbReference type="PROSITE" id="PS50929">
    <property type="entry name" value="ABC_TM1F"/>
    <property type="match status" value="1"/>
</dbReference>
<dbReference type="PANTHER" id="PTHR43394:SF1">
    <property type="entry name" value="ATP-BINDING CASSETTE SUB-FAMILY B MEMBER 10, MITOCHONDRIAL"/>
    <property type="match status" value="1"/>
</dbReference>
<proteinExistence type="inferred from homology"/>
<dbReference type="FunFam" id="3.40.50.300:FF:000221">
    <property type="entry name" value="Multidrug ABC transporter ATP-binding protein"/>
    <property type="match status" value="1"/>
</dbReference>
<feature type="transmembrane region" description="Helical" evidence="10">
    <location>
        <begin position="12"/>
        <end position="33"/>
    </location>
</feature>
<keyword evidence="9 10" id="KW-0472">Membrane</keyword>
<feature type="transmembrane region" description="Helical" evidence="10">
    <location>
        <begin position="156"/>
        <end position="177"/>
    </location>
</feature>
<dbReference type="Proteomes" id="UP000275883">
    <property type="component" value="Chromosome"/>
</dbReference>
<evidence type="ECO:0000259" key="11">
    <source>
        <dbReference type="PROSITE" id="PS50893"/>
    </source>
</evidence>
<dbReference type="SUPFAM" id="SSF52540">
    <property type="entry name" value="P-loop containing nucleoside triphosphate hydrolases"/>
    <property type="match status" value="1"/>
</dbReference>
<dbReference type="Pfam" id="PF00664">
    <property type="entry name" value="ABC_membrane"/>
    <property type="match status" value="1"/>
</dbReference>
<keyword evidence="8 10" id="KW-1133">Transmembrane helix</keyword>
<feature type="domain" description="ABC transmembrane type-1" evidence="12">
    <location>
        <begin position="17"/>
        <end position="334"/>
    </location>
</feature>
<evidence type="ECO:0000313" key="13">
    <source>
        <dbReference type="EMBL" id="AZG68476.1"/>
    </source>
</evidence>
<evidence type="ECO:0000256" key="2">
    <source>
        <dbReference type="ARBA" id="ARBA00005417"/>
    </source>
</evidence>
<dbReference type="GO" id="GO:0005886">
    <property type="term" value="C:plasma membrane"/>
    <property type="evidence" value="ECO:0007669"/>
    <property type="project" value="UniProtKB-SubCell"/>
</dbReference>
<dbReference type="InterPro" id="IPR003439">
    <property type="entry name" value="ABC_transporter-like_ATP-bd"/>
</dbReference>
<dbReference type="InterPro" id="IPR017871">
    <property type="entry name" value="ABC_transporter-like_CS"/>
</dbReference>
<evidence type="ECO:0000256" key="9">
    <source>
        <dbReference type="ARBA" id="ARBA00023136"/>
    </source>
</evidence>
<dbReference type="InterPro" id="IPR039421">
    <property type="entry name" value="Type_1_exporter"/>
</dbReference>
<dbReference type="SMART" id="SM00382">
    <property type="entry name" value="AAA"/>
    <property type="match status" value="1"/>
</dbReference>
<dbReference type="GO" id="GO:0005524">
    <property type="term" value="F:ATP binding"/>
    <property type="evidence" value="ECO:0007669"/>
    <property type="project" value="UniProtKB-KW"/>
</dbReference>
<dbReference type="AlphaFoldDB" id="A0A3G8LFS8"/>
<dbReference type="OrthoDB" id="383768at2"/>
<keyword evidence="3" id="KW-0813">Transport</keyword>
<sequence>MFRIFKYLSAKFKWLTAIAVVFTVLQVAAFLVVPNFIGQLVGLIVEKTQPNYAAFANTQRVITILRIDLVFKNANDAIIKILIYFISFLLIGTIAGFISSYFSSYISNAGAKDVRNRLWRHLGTLSQKDIDTFTHARIITCFTIDISRIQVGIASFIRTMIIGPSYLALGLIFGLLTDLNLSLVFSVMIPLLSATMMISGIIIGPLFKKEQKAYDEINNQSRENVMGSKVIKSYNLEEIQLKKFDNANNNWHNVAKKSWFSFNLTFNFINLITNISSISIFFVVGLTSRNINDTILFQKAISNGTTFTNYVMFITIGVVMSSFVAFTMARAYVSTKRISEILDKKGDIEFIKSDKKITNGVLEFDHVTFRYHESSERNVLEDISFTLKPGQTLGIIGPTGSGKSTIAKLASLDFKTSHGFIKIDGNNITEIDTLSLRNAISHVYQKPALLSGTIKSNLLLANPEASEQDIIDAAKASCAFEYINRFKNKFEHRLEQKANNLSGGQKQRLSIAQGLIRNPKILILDDSTSALDAKTEALVRHNIKEKFANSPLATIIIAQKISSIIDADNILVLEHGRIIGQGTHEQLMKSNKLYKEIALSQLGGENE</sequence>
<evidence type="ECO:0000256" key="7">
    <source>
        <dbReference type="ARBA" id="ARBA00022840"/>
    </source>
</evidence>
<dbReference type="RefSeq" id="WP_124724171.1">
    <property type="nucleotide sequence ID" value="NZ_CP034044.1"/>
</dbReference>
<dbReference type="PANTHER" id="PTHR43394">
    <property type="entry name" value="ATP-DEPENDENT PERMEASE MDL1, MITOCHONDRIAL"/>
    <property type="match status" value="1"/>
</dbReference>
<dbReference type="Gene3D" id="3.40.50.300">
    <property type="entry name" value="P-loop containing nucleotide triphosphate hydrolases"/>
    <property type="match status" value="1"/>
</dbReference>
<dbReference type="Gene3D" id="1.20.1560.10">
    <property type="entry name" value="ABC transporter type 1, transmembrane domain"/>
    <property type="match status" value="1"/>
</dbReference>
<evidence type="ECO:0000256" key="4">
    <source>
        <dbReference type="ARBA" id="ARBA00022475"/>
    </source>
</evidence>
<reference evidence="13 14" key="1">
    <citation type="submission" date="2018-11" db="EMBL/GenBank/DDBJ databases">
        <title>Genome sequence of Mycoplasma struthionis sp. nov.</title>
        <authorList>
            <person name="Spergser J."/>
        </authorList>
    </citation>
    <scope>NUCLEOTIDE SEQUENCE [LARGE SCALE GENOMIC DNA]</scope>
    <source>
        <strain evidence="13 14">237IA</strain>
    </source>
</reference>
<feature type="transmembrane region" description="Helical" evidence="10">
    <location>
        <begin position="183"/>
        <end position="207"/>
    </location>
</feature>
<evidence type="ECO:0000256" key="5">
    <source>
        <dbReference type="ARBA" id="ARBA00022692"/>
    </source>
</evidence>
<feature type="transmembrane region" description="Helical" evidence="10">
    <location>
        <begin position="81"/>
        <end position="102"/>
    </location>
</feature>
<dbReference type="EMBL" id="CP034044">
    <property type="protein sequence ID" value="AZG68476.1"/>
    <property type="molecule type" value="Genomic_DNA"/>
</dbReference>
<keyword evidence="5 10" id="KW-0812">Transmembrane</keyword>
<evidence type="ECO:0000259" key="12">
    <source>
        <dbReference type="PROSITE" id="PS50929"/>
    </source>
</evidence>
<protein>
    <submittedName>
        <fullName evidence="13">ABC transporter ATP-binding protein</fullName>
    </submittedName>
</protein>
<name>A0A3G8LFS8_9MOLU</name>
<dbReference type="InterPro" id="IPR003593">
    <property type="entry name" value="AAA+_ATPase"/>
</dbReference>
<accession>A0A3G8LFS8</accession>
<feature type="transmembrane region" description="Helical" evidence="10">
    <location>
        <begin position="307"/>
        <end position="329"/>
    </location>
</feature>
<dbReference type="SUPFAM" id="SSF90123">
    <property type="entry name" value="ABC transporter transmembrane region"/>
    <property type="match status" value="1"/>
</dbReference>
<feature type="transmembrane region" description="Helical" evidence="10">
    <location>
        <begin position="266"/>
        <end position="287"/>
    </location>
</feature>
<dbReference type="GO" id="GO:0015421">
    <property type="term" value="F:ABC-type oligopeptide transporter activity"/>
    <property type="evidence" value="ECO:0007669"/>
    <property type="project" value="TreeGrafter"/>
</dbReference>
<organism evidence="13 14">
    <name type="scientific">Mycoplasma struthionis</name>
    <dbReference type="NCBI Taxonomy" id="538220"/>
    <lineage>
        <taxon>Bacteria</taxon>
        <taxon>Bacillati</taxon>
        <taxon>Mycoplasmatota</taxon>
        <taxon>Mollicutes</taxon>
        <taxon>Mycoplasmataceae</taxon>
        <taxon>Mycoplasma</taxon>
    </lineage>
</organism>
<evidence type="ECO:0000256" key="1">
    <source>
        <dbReference type="ARBA" id="ARBA00004651"/>
    </source>
</evidence>